<sequence length="529" mass="60898">MPGILLRNRLRSLESAAEEEGDFLLALQHQRAAESFRLQLWAQRGSIEALVRHRFNLQRNDTCTIIPHELWIQGGFNLCVLVDIESRGLSRRLVFRCPLPHKLAEKQYPGTIDEKIACEVAAYAWIQEHCPEIRIPHLYAFGFLNGSQFTHVNQRPWHVRIYHTFRRWINRLFNYPLLSAYTHDASASAIGSAYMLLEYIGPETGQMLSATWAQHMNDHNRRSRLFQGMARIMLSLARLPQSHIGSLRFNPSDGTVTLTNRPLTCTTMIFENSGTPRTIQPGQLYQSTDSFVSDMLTLHDNYFFHYAHAVRDEDDARERITIRTLLRAVTHHFILPERRNGPFLLQLTDFHQSNIIVDDDWNVTCMIDLEWICALPVEMLSVPYWLTDCGIDGIIDDHYTPFDEARQAFLAAMDAEAKNIRPGHDIPITRTMQNSWTSKAAWFWACIRSLNAWLFVFEDHILPKYSANKDLISEVKQISTLWKEDIETVIRVKVEEEKGYQAELQSLFANCDGLPKPVGNDVTGATMLA</sequence>
<proteinExistence type="predicted"/>
<dbReference type="OMA" id="CIPIEVK"/>
<evidence type="ECO:0000313" key="2">
    <source>
        <dbReference type="EMBL" id="AEO60773.1"/>
    </source>
</evidence>
<organism evidence="2 3">
    <name type="scientific">Thermothelomyces thermophilus (strain ATCC 42464 / BCRC 31852 / DSM 1799)</name>
    <name type="common">Sporotrichum thermophile</name>
    <dbReference type="NCBI Taxonomy" id="573729"/>
    <lineage>
        <taxon>Eukaryota</taxon>
        <taxon>Fungi</taxon>
        <taxon>Dikarya</taxon>
        <taxon>Ascomycota</taxon>
        <taxon>Pezizomycotina</taxon>
        <taxon>Sordariomycetes</taxon>
        <taxon>Sordariomycetidae</taxon>
        <taxon>Sordariales</taxon>
        <taxon>Chaetomiaceae</taxon>
        <taxon>Thermothelomyces</taxon>
    </lineage>
</organism>
<dbReference type="GeneID" id="11513999"/>
<protein>
    <recommendedName>
        <fullName evidence="1">Aminoglycoside phosphotransferase domain-containing protein</fullName>
    </recommendedName>
</protein>
<dbReference type="InterPro" id="IPR051678">
    <property type="entry name" value="AGP_Transferase"/>
</dbReference>
<dbReference type="eggNOG" id="ENOG502SII6">
    <property type="taxonomic scope" value="Eukaryota"/>
</dbReference>
<name>G2QLE1_THET4</name>
<dbReference type="Proteomes" id="UP000007322">
    <property type="component" value="Chromosome 6"/>
</dbReference>
<dbReference type="VEuPathDB" id="FungiDB:MYCTH_2120747"/>
<dbReference type="PANTHER" id="PTHR21310">
    <property type="entry name" value="AMINOGLYCOSIDE PHOSPHOTRANSFERASE-RELATED-RELATED"/>
    <property type="match status" value="1"/>
</dbReference>
<dbReference type="RefSeq" id="XP_003666018.1">
    <property type="nucleotide sequence ID" value="XM_003665970.1"/>
</dbReference>
<dbReference type="KEGG" id="mtm:MYCTH_2120747"/>
<dbReference type="Pfam" id="PF01636">
    <property type="entry name" value="APH"/>
    <property type="match status" value="1"/>
</dbReference>
<gene>
    <name evidence="2" type="ORF">MYCTH_2120747</name>
</gene>
<dbReference type="STRING" id="573729.G2QLE1"/>
<dbReference type="SUPFAM" id="SSF56112">
    <property type="entry name" value="Protein kinase-like (PK-like)"/>
    <property type="match status" value="1"/>
</dbReference>
<evidence type="ECO:0000259" key="1">
    <source>
        <dbReference type="Pfam" id="PF01636"/>
    </source>
</evidence>
<feature type="domain" description="Aminoglycoside phosphotransferase" evidence="1">
    <location>
        <begin position="162"/>
        <end position="370"/>
    </location>
</feature>
<dbReference type="EMBL" id="CP003007">
    <property type="protein sequence ID" value="AEO60773.1"/>
    <property type="molecule type" value="Genomic_DNA"/>
</dbReference>
<dbReference type="InterPro" id="IPR011009">
    <property type="entry name" value="Kinase-like_dom_sf"/>
</dbReference>
<dbReference type="HOGENOM" id="CLU_025005_3_1_1"/>
<dbReference type="InterPro" id="IPR002575">
    <property type="entry name" value="Aminoglycoside_PTrfase"/>
</dbReference>
<keyword evidence="3" id="KW-1185">Reference proteome</keyword>
<accession>G2QLE1</accession>
<dbReference type="PANTHER" id="PTHR21310:SF37">
    <property type="entry name" value="AMINOGLYCOSIDE PHOSPHOTRANSFERASE DOMAIN-CONTAINING PROTEIN"/>
    <property type="match status" value="1"/>
</dbReference>
<dbReference type="AlphaFoldDB" id="G2QLE1"/>
<evidence type="ECO:0000313" key="3">
    <source>
        <dbReference type="Proteomes" id="UP000007322"/>
    </source>
</evidence>
<reference evidence="2 3" key="1">
    <citation type="journal article" date="2011" name="Nat. Biotechnol.">
        <title>Comparative genomic analysis of the thermophilic biomass-degrading fungi Myceliophthora thermophila and Thielavia terrestris.</title>
        <authorList>
            <person name="Berka R.M."/>
            <person name="Grigoriev I.V."/>
            <person name="Otillar R."/>
            <person name="Salamov A."/>
            <person name="Grimwood J."/>
            <person name="Reid I."/>
            <person name="Ishmael N."/>
            <person name="John T."/>
            <person name="Darmond C."/>
            <person name="Moisan M.-C."/>
            <person name="Henrissat B."/>
            <person name="Coutinho P.M."/>
            <person name="Lombard V."/>
            <person name="Natvig D.O."/>
            <person name="Lindquist E."/>
            <person name="Schmutz J."/>
            <person name="Lucas S."/>
            <person name="Harris P."/>
            <person name="Powlowski J."/>
            <person name="Bellemare A."/>
            <person name="Taylor D."/>
            <person name="Butler G."/>
            <person name="de Vries R.P."/>
            <person name="Allijn I.E."/>
            <person name="van den Brink J."/>
            <person name="Ushinsky S."/>
            <person name="Storms R."/>
            <person name="Powell A.J."/>
            <person name="Paulsen I.T."/>
            <person name="Elbourne L.D.H."/>
            <person name="Baker S.E."/>
            <person name="Magnuson J."/>
            <person name="LaBoissiere S."/>
            <person name="Clutterbuck A.J."/>
            <person name="Martinez D."/>
            <person name="Wogulis M."/>
            <person name="de Leon A.L."/>
            <person name="Rey M.W."/>
            <person name="Tsang A."/>
        </authorList>
    </citation>
    <scope>NUCLEOTIDE SEQUENCE [LARGE SCALE GENOMIC DNA]</scope>
    <source>
        <strain evidence="3">ATCC 42464 / BCRC 31852 / DSM 1799</strain>
    </source>
</reference>
<dbReference type="OrthoDB" id="3645574at2759"/>
<dbReference type="InParanoid" id="G2QLE1"/>